<sequence length="313" mass="35175">MKQIIIGLIVLLLIIGGTALLPAECPYEEDKDLHHDPTGLYPTQKIPEITFDIPLPRSLEEVMVYKTVDTAVSKDDALKMAEKFGMSGPLEERVLSYSIKGDPYTFEFEKEGGCLSYTWYSRWNKGEGYRDFPEHLPDDEEAQKIAEKFLTSHDLMPEGAVYSSVAHGEGFFSNHTDGTSIQTYKDTQVSFTGTLNNLPVFGNWMYVTVGGEGDILRVFKRWREAEPYREFEIISPEIAIEELKQTGIVTAVSSPQKATINEIKIGYYASPPRDEQPYLKPAYFFGGTVEGEKGTGTFFQYIPAVPELGKGLY</sequence>
<dbReference type="RefSeq" id="WP_265581382.1">
    <property type="nucleotide sequence ID" value="NZ_CP036172.1"/>
</dbReference>
<dbReference type="EMBL" id="CP036172">
    <property type="protein sequence ID" value="QSZ66083.1"/>
    <property type="molecule type" value="Genomic_DNA"/>
</dbReference>
<dbReference type="KEGG" id="maqe:RJ40_00480"/>
<reference evidence="1" key="2">
    <citation type="submission" date="2019-02" db="EMBL/GenBank/DDBJ databases">
        <authorList>
            <person name="Chen S.-C."/>
            <person name="Chien H.-H."/>
            <person name="Lai M.-C."/>
        </authorList>
    </citation>
    <scope>NUCLEOTIDE SEQUENCE</scope>
    <source>
        <strain evidence="1">N2F9704</strain>
    </source>
</reference>
<protein>
    <submittedName>
        <fullName evidence="1">Uncharacterized protein</fullName>
    </submittedName>
</protein>
<keyword evidence="2" id="KW-1185">Reference proteome</keyword>
<proteinExistence type="predicted"/>
<organism evidence="1 2">
    <name type="scientific">Methanofollis aquaemaris</name>
    <dbReference type="NCBI Taxonomy" id="126734"/>
    <lineage>
        <taxon>Archaea</taxon>
        <taxon>Methanobacteriati</taxon>
        <taxon>Methanobacteriota</taxon>
        <taxon>Stenosarchaea group</taxon>
        <taxon>Methanomicrobia</taxon>
        <taxon>Methanomicrobiales</taxon>
        <taxon>Methanomicrobiaceae</taxon>
        <taxon>Methanofollis</taxon>
    </lineage>
</organism>
<dbReference type="Proteomes" id="UP001042704">
    <property type="component" value="Chromosome"/>
</dbReference>
<evidence type="ECO:0000313" key="2">
    <source>
        <dbReference type="Proteomes" id="UP001042704"/>
    </source>
</evidence>
<name>A0A8A3S238_9EURY</name>
<dbReference type="AlphaFoldDB" id="A0A8A3S238"/>
<reference evidence="1" key="1">
    <citation type="journal article" date="2001" name="Int. J. Syst. Evol. Microbiol.">
        <title>Methanofollis aquaemaris sp. nov., a methanogen isolated from an aquaculture fish pond.</title>
        <authorList>
            <person name="Lai M.C."/>
            <person name="Chen S.C."/>
        </authorList>
    </citation>
    <scope>NUCLEOTIDE SEQUENCE</scope>
    <source>
        <strain evidence="1">N2F9704</strain>
    </source>
</reference>
<accession>A0A8A3S238</accession>
<dbReference type="GeneID" id="76422784"/>
<gene>
    <name evidence="1" type="ORF">RJ40_00480</name>
</gene>
<evidence type="ECO:0000313" key="1">
    <source>
        <dbReference type="EMBL" id="QSZ66083.1"/>
    </source>
</evidence>